<dbReference type="EMBL" id="AEVO01000134">
    <property type="protein sequence ID" value="EFY06298.1"/>
    <property type="molecule type" value="Genomic_DNA"/>
</dbReference>
<gene>
    <name evidence="2" type="ORF">HMPREF9444_01921</name>
</gene>
<dbReference type="STRING" id="762983.HMPREF9444_01921"/>
<evidence type="ECO:0000313" key="2">
    <source>
        <dbReference type="EMBL" id="EFY06298.1"/>
    </source>
</evidence>
<organism evidence="2 3">
    <name type="scientific">Succinatimonas hippei (strain DSM 22608 / JCM 16073 / KCTC 15190 / YIT 12066)</name>
    <dbReference type="NCBI Taxonomy" id="762983"/>
    <lineage>
        <taxon>Bacteria</taxon>
        <taxon>Pseudomonadati</taxon>
        <taxon>Pseudomonadota</taxon>
        <taxon>Gammaproteobacteria</taxon>
        <taxon>Aeromonadales</taxon>
        <taxon>Succinivibrionaceae</taxon>
        <taxon>Succinatimonas</taxon>
    </lineage>
</organism>
<comment type="caution">
    <text evidence="2">The sequence shown here is derived from an EMBL/GenBank/DDBJ whole genome shotgun (WGS) entry which is preliminary data.</text>
</comment>
<name>E8LMD4_SUCHY</name>
<feature type="compositionally biased region" description="Basic and acidic residues" evidence="1">
    <location>
        <begin position="1"/>
        <end position="13"/>
    </location>
</feature>
<dbReference type="AlphaFoldDB" id="E8LMD4"/>
<dbReference type="HOGENOM" id="CLU_2276005_0_0_6"/>
<protein>
    <submittedName>
        <fullName evidence="2">Uncharacterized protein</fullName>
    </submittedName>
</protein>
<dbReference type="Proteomes" id="UP000018458">
    <property type="component" value="Unassembled WGS sequence"/>
</dbReference>
<proteinExistence type="predicted"/>
<evidence type="ECO:0000256" key="1">
    <source>
        <dbReference type="SAM" id="MobiDB-lite"/>
    </source>
</evidence>
<evidence type="ECO:0000313" key="3">
    <source>
        <dbReference type="Proteomes" id="UP000018458"/>
    </source>
</evidence>
<accession>E8LMD4</accession>
<reference evidence="2 3" key="1">
    <citation type="submission" date="2011-01" db="EMBL/GenBank/DDBJ databases">
        <authorList>
            <person name="Weinstock G."/>
            <person name="Sodergren E."/>
            <person name="Clifton S."/>
            <person name="Fulton L."/>
            <person name="Fulton B."/>
            <person name="Courtney L."/>
            <person name="Fronick C."/>
            <person name="Harrison M."/>
            <person name="Strong C."/>
            <person name="Farmer C."/>
            <person name="Delahaunty K."/>
            <person name="Markovic C."/>
            <person name="Hall O."/>
            <person name="Minx P."/>
            <person name="Tomlinson C."/>
            <person name="Mitreva M."/>
            <person name="Hou S."/>
            <person name="Chen J."/>
            <person name="Wollam A."/>
            <person name="Pepin K.H."/>
            <person name="Johnson M."/>
            <person name="Bhonagiri V."/>
            <person name="Zhang X."/>
            <person name="Suruliraj S."/>
            <person name="Warren W."/>
            <person name="Chinwalla A."/>
            <person name="Mardis E.R."/>
            <person name="Wilson R.K."/>
        </authorList>
    </citation>
    <scope>NUCLEOTIDE SEQUENCE [LARGE SCALE GENOMIC DNA]</scope>
    <source>
        <strain evidence="3">DSM 22608 / JCM 16073 / KCTC 15190 / YIT 12066</strain>
    </source>
</reference>
<sequence>MPDEKVAPKRTPKEATSITTLSGAMREPTAEFKKFTASFETPTNKSMAAKMSRKTTNIKKMDSNIGKPEFALLDRYILIIINMYQLYILTDKSLKTVSKNAF</sequence>
<feature type="region of interest" description="Disordered" evidence="1">
    <location>
        <begin position="1"/>
        <end position="22"/>
    </location>
</feature>
<keyword evidence="3" id="KW-1185">Reference proteome</keyword>